<keyword evidence="7" id="KW-0223">Dioxygenase</keyword>
<accession>A0A9E9C7F1</accession>
<evidence type="ECO:0000256" key="5">
    <source>
        <dbReference type="ARBA" id="ARBA00023014"/>
    </source>
</evidence>
<dbReference type="CDD" id="cd03469">
    <property type="entry name" value="Rieske_RO_Alpha_N"/>
    <property type="match status" value="1"/>
</dbReference>
<dbReference type="GO" id="GO:0051537">
    <property type="term" value="F:2 iron, 2 sulfur cluster binding"/>
    <property type="evidence" value="ECO:0007669"/>
    <property type="project" value="UniProtKB-KW"/>
</dbReference>
<dbReference type="GO" id="GO:0004497">
    <property type="term" value="F:monooxygenase activity"/>
    <property type="evidence" value="ECO:0007669"/>
    <property type="project" value="UniProtKB-ARBA"/>
</dbReference>
<keyword evidence="2" id="KW-0479">Metal-binding</keyword>
<evidence type="ECO:0000259" key="6">
    <source>
        <dbReference type="PROSITE" id="PS51296"/>
    </source>
</evidence>
<dbReference type="Pfam" id="PF19112">
    <property type="entry name" value="VanA_C"/>
    <property type="match status" value="1"/>
</dbReference>
<dbReference type="PANTHER" id="PTHR21266:SF60">
    <property type="entry name" value="3-KETOSTEROID-9-ALPHA-MONOOXYGENASE, OXYGENASE COMPONENT"/>
    <property type="match status" value="1"/>
</dbReference>
<keyword evidence="5" id="KW-0411">Iron-sulfur</keyword>
<evidence type="ECO:0000256" key="4">
    <source>
        <dbReference type="ARBA" id="ARBA00023004"/>
    </source>
</evidence>
<dbReference type="GO" id="GO:0051213">
    <property type="term" value="F:dioxygenase activity"/>
    <property type="evidence" value="ECO:0007669"/>
    <property type="project" value="UniProtKB-KW"/>
</dbReference>
<organism evidence="7 8">
    <name type="scientific">Thermocoleostomius sinensis A174</name>
    <dbReference type="NCBI Taxonomy" id="2016057"/>
    <lineage>
        <taxon>Bacteria</taxon>
        <taxon>Bacillati</taxon>
        <taxon>Cyanobacteriota</taxon>
        <taxon>Cyanophyceae</taxon>
        <taxon>Oculatellales</taxon>
        <taxon>Oculatellaceae</taxon>
        <taxon>Thermocoleostomius</taxon>
    </lineage>
</organism>
<dbReference type="InterPro" id="IPR050584">
    <property type="entry name" value="Cholesterol_7-desaturase"/>
</dbReference>
<dbReference type="Gene3D" id="3.90.380.10">
    <property type="entry name" value="Naphthalene 1,2-dioxygenase Alpha Subunit, Chain A, domain 1"/>
    <property type="match status" value="1"/>
</dbReference>
<evidence type="ECO:0000256" key="1">
    <source>
        <dbReference type="ARBA" id="ARBA00022714"/>
    </source>
</evidence>
<evidence type="ECO:0000256" key="3">
    <source>
        <dbReference type="ARBA" id="ARBA00023002"/>
    </source>
</evidence>
<reference evidence="7" key="1">
    <citation type="submission" date="2022-12" db="EMBL/GenBank/DDBJ databases">
        <title>Polyphasic identification of a Novel Hot-Spring Cyanobacterium Ocullathermofonsia sinensis gen nov. sp. nov. and Genomic Insights on its Adaptations to the Thermal Habitat.</title>
        <authorList>
            <person name="Daroch M."/>
            <person name="Tang J."/>
            <person name="Jiang Y."/>
        </authorList>
    </citation>
    <scope>NUCLEOTIDE SEQUENCE</scope>
    <source>
        <strain evidence="7">PKUAC-SCTA174</strain>
    </source>
</reference>
<dbReference type="RefSeq" id="WP_268610165.1">
    <property type="nucleotide sequence ID" value="NZ_CP113797.1"/>
</dbReference>
<dbReference type="InterPro" id="IPR044043">
    <property type="entry name" value="VanA_C_cat"/>
</dbReference>
<keyword evidence="3" id="KW-0560">Oxidoreductase</keyword>
<dbReference type="SUPFAM" id="SSF50022">
    <property type="entry name" value="ISP domain"/>
    <property type="match status" value="1"/>
</dbReference>
<dbReference type="GO" id="GO:0046872">
    <property type="term" value="F:metal ion binding"/>
    <property type="evidence" value="ECO:0007669"/>
    <property type="project" value="UniProtKB-KW"/>
</dbReference>
<evidence type="ECO:0000313" key="8">
    <source>
        <dbReference type="Proteomes" id="UP001163152"/>
    </source>
</evidence>
<dbReference type="SUPFAM" id="SSF55961">
    <property type="entry name" value="Bet v1-like"/>
    <property type="match status" value="1"/>
</dbReference>
<protein>
    <submittedName>
        <fullName evidence="7">Aromatic ring-hydroxylating dioxygenase subunit alpha</fullName>
    </submittedName>
</protein>
<keyword evidence="8" id="KW-1185">Reference proteome</keyword>
<dbReference type="PANTHER" id="PTHR21266">
    <property type="entry name" value="IRON-SULFUR DOMAIN CONTAINING PROTEIN"/>
    <property type="match status" value="1"/>
</dbReference>
<dbReference type="InterPro" id="IPR017941">
    <property type="entry name" value="Rieske_2Fe-2S"/>
</dbReference>
<dbReference type="AlphaFoldDB" id="A0A9E9C7F1"/>
<evidence type="ECO:0000313" key="7">
    <source>
        <dbReference type="EMBL" id="WAL60289.1"/>
    </source>
</evidence>
<sequence length="363" mass="41663">MLTTQQPVLRRFWYPVIPLENLLNGPQSFTLLEQPLVLWLDQNGKPAALADRCCHRSAQLSKGTIKNGCVRCPYHGWEFDGNGSCTTVPQLDPNTAIPKTYRVTAFQCVERYGYVWVCLDDHPLQPIPDIPQFADPNFRFIHEFYEPWKVGGLRAIENSFDSAHGHFVHASSWGDQSNPQPPPIDEVTETDFGFVMQHWLEVLNPDLQKKNLGIAAEKTIRTNERTWYMPFARTLRIQYPNGLEHLIFTAYTPIDDQHSQVIQFCLRNDTEAEAKAADIIAFDRQVTLEDRVILEGTDYDAPLSLSEEQHMASDRPGILMRRRLAKLLRDHGEVEQRRSDLSQKRLVAPIEKPVRNLEQTAFS</sequence>
<keyword evidence="4" id="KW-0408">Iron</keyword>
<dbReference type="GO" id="GO:0016705">
    <property type="term" value="F:oxidoreductase activity, acting on paired donors, with incorporation or reduction of molecular oxygen"/>
    <property type="evidence" value="ECO:0007669"/>
    <property type="project" value="UniProtKB-ARBA"/>
</dbReference>
<gene>
    <name evidence="7" type="ORF">OXH18_24515</name>
</gene>
<feature type="domain" description="Rieske" evidence="6">
    <location>
        <begin position="13"/>
        <end position="117"/>
    </location>
</feature>
<dbReference type="Gene3D" id="2.102.10.10">
    <property type="entry name" value="Rieske [2Fe-2S] iron-sulphur domain"/>
    <property type="match status" value="1"/>
</dbReference>
<dbReference type="KEGG" id="tsin:OXH18_24515"/>
<dbReference type="InterPro" id="IPR036922">
    <property type="entry name" value="Rieske_2Fe-2S_sf"/>
</dbReference>
<name>A0A9E9C7F1_9CYAN</name>
<proteinExistence type="predicted"/>
<dbReference type="Pfam" id="PF00355">
    <property type="entry name" value="Rieske"/>
    <property type="match status" value="1"/>
</dbReference>
<dbReference type="PROSITE" id="PS51296">
    <property type="entry name" value="RIESKE"/>
    <property type="match status" value="1"/>
</dbReference>
<keyword evidence="1" id="KW-0001">2Fe-2S</keyword>
<dbReference type="EMBL" id="CP113797">
    <property type="protein sequence ID" value="WAL60289.1"/>
    <property type="molecule type" value="Genomic_DNA"/>
</dbReference>
<dbReference type="Proteomes" id="UP001163152">
    <property type="component" value="Chromosome"/>
</dbReference>
<evidence type="ECO:0000256" key="2">
    <source>
        <dbReference type="ARBA" id="ARBA00022723"/>
    </source>
</evidence>